<gene>
    <name evidence="1" type="ORF">ACFPVY_17410</name>
</gene>
<evidence type="ECO:0008006" key="3">
    <source>
        <dbReference type="Google" id="ProtNLM"/>
    </source>
</evidence>
<comment type="caution">
    <text evidence="1">The sequence shown here is derived from an EMBL/GenBank/DDBJ whole genome shotgun (WGS) entry which is preliminary data.</text>
</comment>
<dbReference type="Proteomes" id="UP001596287">
    <property type="component" value="Unassembled WGS sequence"/>
</dbReference>
<dbReference type="InterPro" id="IPR011990">
    <property type="entry name" value="TPR-like_helical_dom_sf"/>
</dbReference>
<accession>A0ABW1PSP7</accession>
<protein>
    <recommendedName>
        <fullName evidence="3">Tetratricopeptide repeat protein</fullName>
    </recommendedName>
</protein>
<sequence length="144" mass="17373">MAILDKELQDKIDALSENAYEKFQNNEIKESFNLLEKAWLLYPEPRNQWNEAYNTAKYSFEDYMKIGDFTNANIWLDRMIDNNSNLHLSDFELEHNEAKYLFETGDYAKAFEKWKYVVKEAGLRYFEEEDSKYKNFYKNKGILK</sequence>
<reference evidence="2" key="1">
    <citation type="journal article" date="2019" name="Int. J. Syst. Evol. Microbiol.">
        <title>The Global Catalogue of Microorganisms (GCM) 10K type strain sequencing project: providing services to taxonomists for standard genome sequencing and annotation.</title>
        <authorList>
            <consortium name="The Broad Institute Genomics Platform"/>
            <consortium name="The Broad Institute Genome Sequencing Center for Infectious Disease"/>
            <person name="Wu L."/>
            <person name="Ma J."/>
        </authorList>
    </citation>
    <scope>NUCLEOTIDE SEQUENCE [LARGE SCALE GENOMIC DNA]</scope>
    <source>
        <strain evidence="2">CCUG 49679</strain>
    </source>
</reference>
<evidence type="ECO:0000313" key="2">
    <source>
        <dbReference type="Proteomes" id="UP001596287"/>
    </source>
</evidence>
<proteinExistence type="predicted"/>
<dbReference type="RefSeq" id="WP_379793447.1">
    <property type="nucleotide sequence ID" value="NZ_JBHSQB010000021.1"/>
</dbReference>
<name>A0ABW1PSP7_9FLAO</name>
<keyword evidence="2" id="KW-1185">Reference proteome</keyword>
<evidence type="ECO:0000313" key="1">
    <source>
        <dbReference type="EMBL" id="MFC6098430.1"/>
    </source>
</evidence>
<dbReference type="Gene3D" id="1.25.40.10">
    <property type="entry name" value="Tetratricopeptide repeat domain"/>
    <property type="match status" value="1"/>
</dbReference>
<dbReference type="EMBL" id="JBHSQB010000021">
    <property type="protein sequence ID" value="MFC6098430.1"/>
    <property type="molecule type" value="Genomic_DNA"/>
</dbReference>
<organism evidence="1 2">
    <name type="scientific">Flavobacterium qiangtangense</name>
    <dbReference type="NCBI Taxonomy" id="1442595"/>
    <lineage>
        <taxon>Bacteria</taxon>
        <taxon>Pseudomonadati</taxon>
        <taxon>Bacteroidota</taxon>
        <taxon>Flavobacteriia</taxon>
        <taxon>Flavobacteriales</taxon>
        <taxon>Flavobacteriaceae</taxon>
        <taxon>Flavobacterium</taxon>
    </lineage>
</organism>